<evidence type="ECO:0000259" key="5">
    <source>
        <dbReference type="PROSITE" id="PS50090"/>
    </source>
</evidence>
<proteinExistence type="predicted"/>
<dbReference type="GO" id="GO:0001006">
    <property type="term" value="F:RNA polymerase III type 3 promoter sequence-specific DNA binding"/>
    <property type="evidence" value="ECO:0007669"/>
    <property type="project" value="TreeGrafter"/>
</dbReference>
<dbReference type="InterPro" id="IPR009057">
    <property type="entry name" value="Homeodomain-like_sf"/>
</dbReference>
<evidence type="ECO:0000259" key="6">
    <source>
        <dbReference type="PROSITE" id="PS51293"/>
    </source>
</evidence>
<evidence type="ECO:0000256" key="3">
    <source>
        <dbReference type="ARBA" id="ARBA00023163"/>
    </source>
</evidence>
<dbReference type="OrthoDB" id="2143914at2759"/>
<dbReference type="Gene3D" id="1.10.10.60">
    <property type="entry name" value="Homeodomain-like"/>
    <property type="match status" value="2"/>
</dbReference>
<reference evidence="8 9" key="1">
    <citation type="submission" date="2011-07" db="EMBL/GenBank/DDBJ databases">
        <authorList>
            <person name="Coyne R."/>
            <person name="Brami D."/>
            <person name="Johnson J."/>
            <person name="Hostetler J."/>
            <person name="Hannick L."/>
            <person name="Clark T."/>
            <person name="Cassidy-Hanley D."/>
            <person name="Inman J."/>
        </authorList>
    </citation>
    <scope>NUCLEOTIDE SEQUENCE [LARGE SCALE GENOMIC DNA]</scope>
    <source>
        <strain evidence="8 9">G5</strain>
    </source>
</reference>
<dbReference type="CDD" id="cd00167">
    <property type="entry name" value="SANT"/>
    <property type="match status" value="2"/>
</dbReference>
<keyword evidence="9" id="KW-1185">Reference proteome</keyword>
<dbReference type="InterPro" id="IPR001005">
    <property type="entry name" value="SANT/Myb"/>
</dbReference>
<evidence type="ECO:0000256" key="1">
    <source>
        <dbReference type="ARBA" id="ARBA00023015"/>
    </source>
</evidence>
<dbReference type="GO" id="GO:0042796">
    <property type="term" value="P:snRNA transcription by RNA polymerase III"/>
    <property type="evidence" value="ECO:0007669"/>
    <property type="project" value="TreeGrafter"/>
</dbReference>
<dbReference type="InterPro" id="IPR017884">
    <property type="entry name" value="SANT_dom"/>
</dbReference>
<evidence type="ECO:0000313" key="9">
    <source>
        <dbReference type="Proteomes" id="UP000008983"/>
    </source>
</evidence>
<dbReference type="Pfam" id="PF13921">
    <property type="entry name" value="Myb_DNA-bind_6"/>
    <property type="match status" value="1"/>
</dbReference>
<dbReference type="SMART" id="SM00717">
    <property type="entry name" value="SANT"/>
    <property type="match status" value="2"/>
</dbReference>
<feature type="domain" description="SANT" evidence="6">
    <location>
        <begin position="20"/>
        <end position="69"/>
    </location>
</feature>
<feature type="domain" description="Myb-like" evidence="5">
    <location>
        <begin position="17"/>
        <end position="67"/>
    </location>
</feature>
<dbReference type="PROSITE" id="PS50090">
    <property type="entry name" value="MYB_LIKE"/>
    <property type="match status" value="2"/>
</dbReference>
<keyword evidence="4" id="KW-0539">Nucleus</keyword>
<dbReference type="EMBL" id="GL984143">
    <property type="protein sequence ID" value="EGR29449.1"/>
    <property type="molecule type" value="Genomic_DNA"/>
</dbReference>
<dbReference type="AlphaFoldDB" id="G0QZA9"/>
<sequence length="121" mass="14568">MVNRNISQCSQRWRRINPQKMRNPWTPEQDKMLQELYNQYGKNWGLISEYIKGKTGKQIRERYINKLDPMIHKQAWTEKEDQIILDSYITKGPKWSFISSKLDGRSENMYSQPTDSEQCTY</sequence>
<dbReference type="PROSITE" id="PS51294">
    <property type="entry name" value="HTH_MYB"/>
    <property type="match status" value="1"/>
</dbReference>
<evidence type="ECO:0000259" key="7">
    <source>
        <dbReference type="PROSITE" id="PS51294"/>
    </source>
</evidence>
<dbReference type="InterPro" id="IPR017930">
    <property type="entry name" value="Myb_dom"/>
</dbReference>
<dbReference type="PANTHER" id="PTHR46621:SF1">
    <property type="entry name" value="SNRNA-ACTIVATING PROTEIN COMPLEX SUBUNIT 4"/>
    <property type="match status" value="1"/>
</dbReference>
<organism evidence="8 9">
    <name type="scientific">Ichthyophthirius multifiliis</name>
    <name type="common">White spot disease agent</name>
    <name type="synonym">Ich</name>
    <dbReference type="NCBI Taxonomy" id="5932"/>
    <lineage>
        <taxon>Eukaryota</taxon>
        <taxon>Sar</taxon>
        <taxon>Alveolata</taxon>
        <taxon>Ciliophora</taxon>
        <taxon>Intramacronucleata</taxon>
        <taxon>Oligohymenophorea</taxon>
        <taxon>Hymenostomatida</taxon>
        <taxon>Ophryoglenina</taxon>
        <taxon>Ichthyophthirius</taxon>
    </lineage>
</organism>
<keyword evidence="3" id="KW-0804">Transcription</keyword>
<evidence type="ECO:0000256" key="4">
    <source>
        <dbReference type="ARBA" id="ARBA00023242"/>
    </source>
</evidence>
<keyword evidence="2 8" id="KW-0238">DNA-binding</keyword>
<name>G0QZA9_ICHMU</name>
<dbReference type="PANTHER" id="PTHR46621">
    <property type="entry name" value="SNRNA-ACTIVATING PROTEIN COMPLEX SUBUNIT 4"/>
    <property type="match status" value="1"/>
</dbReference>
<accession>G0QZA9</accession>
<dbReference type="STRING" id="857967.G0QZA9"/>
<dbReference type="OMA" id="GTRRWSH"/>
<dbReference type="SUPFAM" id="SSF46689">
    <property type="entry name" value="Homeodomain-like"/>
    <property type="match status" value="1"/>
</dbReference>
<dbReference type="GO" id="GO:0019185">
    <property type="term" value="C:snRNA-activating protein complex"/>
    <property type="evidence" value="ECO:0007669"/>
    <property type="project" value="TreeGrafter"/>
</dbReference>
<dbReference type="GO" id="GO:0000978">
    <property type="term" value="F:RNA polymerase II cis-regulatory region sequence-specific DNA binding"/>
    <property type="evidence" value="ECO:0007669"/>
    <property type="project" value="TreeGrafter"/>
</dbReference>
<dbReference type="PROSITE" id="PS51293">
    <property type="entry name" value="SANT"/>
    <property type="match status" value="1"/>
</dbReference>
<gene>
    <name evidence="8" type="ORF">IMG5_155560</name>
</gene>
<dbReference type="RefSeq" id="XP_004030685.1">
    <property type="nucleotide sequence ID" value="XM_004030637.1"/>
</dbReference>
<dbReference type="InParanoid" id="G0QZA9"/>
<dbReference type="Proteomes" id="UP000008983">
    <property type="component" value="Unassembled WGS sequence"/>
</dbReference>
<dbReference type="GeneID" id="14905551"/>
<feature type="domain" description="Myb-like" evidence="5">
    <location>
        <begin position="68"/>
        <end position="108"/>
    </location>
</feature>
<evidence type="ECO:0000313" key="8">
    <source>
        <dbReference type="EMBL" id="EGR29449.1"/>
    </source>
</evidence>
<dbReference type="InterPro" id="IPR051575">
    <property type="entry name" value="Myb-like_DNA-bd"/>
</dbReference>
<feature type="domain" description="HTH myb-type" evidence="7">
    <location>
        <begin position="17"/>
        <end position="71"/>
    </location>
</feature>
<dbReference type="eggNOG" id="KOG0048">
    <property type="taxonomic scope" value="Eukaryota"/>
</dbReference>
<keyword evidence="1" id="KW-0805">Transcription regulation</keyword>
<evidence type="ECO:0000256" key="2">
    <source>
        <dbReference type="ARBA" id="ARBA00023125"/>
    </source>
</evidence>
<dbReference type="GO" id="GO:0042795">
    <property type="term" value="P:snRNA transcription by RNA polymerase II"/>
    <property type="evidence" value="ECO:0007669"/>
    <property type="project" value="TreeGrafter"/>
</dbReference>
<protein>
    <submittedName>
        <fullName evidence="8">Myb-like DNA-binding domain protein</fullName>
    </submittedName>
</protein>